<protein>
    <submittedName>
        <fullName evidence="1">Uncharacterized protein</fullName>
    </submittedName>
</protein>
<evidence type="ECO:0000313" key="2">
    <source>
        <dbReference type="Proteomes" id="UP000654993"/>
    </source>
</evidence>
<gene>
    <name evidence="1" type="ORF">PRECH8_27000</name>
</gene>
<name>A0A916QGS4_9BACL</name>
<dbReference type="Proteomes" id="UP000654993">
    <property type="component" value="Unassembled WGS sequence"/>
</dbReference>
<dbReference type="AlphaFoldDB" id="A0A916QGS4"/>
<reference evidence="1" key="1">
    <citation type="submission" date="2020-08" db="EMBL/GenBank/DDBJ databases">
        <authorList>
            <person name="Uke A."/>
            <person name="Chhe C."/>
            <person name="Baramee S."/>
            <person name="Kosugi A."/>
        </authorList>
    </citation>
    <scope>NUCLEOTIDE SEQUENCE</scope>
    <source>
        <strain evidence="1">DA-C8</strain>
    </source>
</reference>
<sequence length="52" mass="5913">MPAFEMRSSAVNARMNGNPSFETRKFDIIQKAYELGLVDYQGILLSEFRAQA</sequence>
<proteinExistence type="predicted"/>
<evidence type="ECO:0000313" key="1">
    <source>
        <dbReference type="EMBL" id="GFR39404.1"/>
    </source>
</evidence>
<keyword evidence="2" id="KW-1185">Reference proteome</keyword>
<organism evidence="1 2">
    <name type="scientific">Insulibacter thermoxylanivorax</name>
    <dbReference type="NCBI Taxonomy" id="2749268"/>
    <lineage>
        <taxon>Bacteria</taxon>
        <taxon>Bacillati</taxon>
        <taxon>Bacillota</taxon>
        <taxon>Bacilli</taxon>
        <taxon>Bacillales</taxon>
        <taxon>Paenibacillaceae</taxon>
        <taxon>Insulibacter</taxon>
    </lineage>
</organism>
<comment type="caution">
    <text evidence="1">The sequence shown here is derived from an EMBL/GenBank/DDBJ whole genome shotgun (WGS) entry which is preliminary data.</text>
</comment>
<accession>A0A916QGS4</accession>
<reference evidence="1" key="2">
    <citation type="journal article" date="2021" name="Data Brief">
        <title>Draft genome sequence data of the facultative, thermophilic, xylanolytic bacterium Paenibacillus sp. strain DA-C8.</title>
        <authorList>
            <person name="Chhe C."/>
            <person name="Uke A."/>
            <person name="Baramee S."/>
            <person name="Ungkulpasvich U."/>
            <person name="Tachaapaikoon C."/>
            <person name="Pason P."/>
            <person name="Waeonukul R."/>
            <person name="Ratanakhanokchai K."/>
            <person name="Kosugi A."/>
        </authorList>
    </citation>
    <scope>NUCLEOTIDE SEQUENCE</scope>
    <source>
        <strain evidence="1">DA-C8</strain>
    </source>
</reference>
<dbReference type="EMBL" id="BMAQ01000043">
    <property type="protein sequence ID" value="GFR39404.1"/>
    <property type="molecule type" value="Genomic_DNA"/>
</dbReference>